<evidence type="ECO:0000313" key="2">
    <source>
        <dbReference type="EMBL" id="CDJ60725.1"/>
    </source>
</evidence>
<protein>
    <submittedName>
        <fullName evidence="2">Uncharacterized protein</fullName>
    </submittedName>
</protein>
<dbReference type="OMA" id="GLYWQWM"/>
<feature type="region of interest" description="Disordered" evidence="1">
    <location>
        <begin position="78"/>
        <end position="102"/>
    </location>
</feature>
<feature type="compositionally biased region" description="Low complexity" evidence="1">
    <location>
        <begin position="179"/>
        <end position="208"/>
    </location>
</feature>
<accession>U6MGE8</accession>
<feature type="region of interest" description="Disordered" evidence="1">
    <location>
        <begin position="165"/>
        <end position="212"/>
    </location>
</feature>
<organism evidence="2 3">
    <name type="scientific">Eimeria maxima</name>
    <name type="common">Coccidian parasite</name>
    <dbReference type="NCBI Taxonomy" id="5804"/>
    <lineage>
        <taxon>Eukaryota</taxon>
        <taxon>Sar</taxon>
        <taxon>Alveolata</taxon>
        <taxon>Apicomplexa</taxon>
        <taxon>Conoidasida</taxon>
        <taxon>Coccidia</taxon>
        <taxon>Eucoccidiorida</taxon>
        <taxon>Eimeriorina</taxon>
        <taxon>Eimeriidae</taxon>
        <taxon>Eimeria</taxon>
    </lineage>
</organism>
<dbReference type="OrthoDB" id="349184at2759"/>
<evidence type="ECO:0000256" key="1">
    <source>
        <dbReference type="SAM" id="MobiDB-lite"/>
    </source>
</evidence>
<reference evidence="2" key="1">
    <citation type="submission" date="2013-10" db="EMBL/GenBank/DDBJ databases">
        <title>Genomic analysis of the causative agents of coccidiosis in chickens.</title>
        <authorList>
            <person name="Reid A.J."/>
            <person name="Blake D."/>
            <person name="Billington K."/>
            <person name="Browne H."/>
            <person name="Dunn M."/>
            <person name="Hung S."/>
            <person name="Kawahara F."/>
            <person name="Miranda-Saavedra D."/>
            <person name="Mourier T."/>
            <person name="Nagra H."/>
            <person name="Otto T.D."/>
            <person name="Rawlings N."/>
            <person name="Sanchez A."/>
            <person name="Sanders M."/>
            <person name="Subramaniam C."/>
            <person name="Tay Y."/>
            <person name="Dear P."/>
            <person name="Doerig C."/>
            <person name="Gruber A."/>
            <person name="Parkinson J."/>
            <person name="Shirley M."/>
            <person name="Wan K.L."/>
            <person name="Berriman M."/>
            <person name="Tomley F."/>
            <person name="Pain A."/>
        </authorList>
    </citation>
    <scope>NUCLEOTIDE SEQUENCE [LARGE SCALE GENOMIC DNA]</scope>
    <source>
        <strain evidence="2">Weybridge</strain>
    </source>
</reference>
<dbReference type="Proteomes" id="UP000030763">
    <property type="component" value="Unassembled WGS sequence"/>
</dbReference>
<dbReference type="AlphaFoldDB" id="U6MGE8"/>
<feature type="region of interest" description="Disordered" evidence="1">
    <location>
        <begin position="442"/>
        <end position="483"/>
    </location>
</feature>
<name>U6MGE8_EIMMA</name>
<evidence type="ECO:0000313" key="3">
    <source>
        <dbReference type="Proteomes" id="UP000030763"/>
    </source>
</evidence>
<feature type="compositionally biased region" description="Low complexity" evidence="1">
    <location>
        <begin position="450"/>
        <end position="466"/>
    </location>
</feature>
<sequence>MQERLNAVSTTIDARRGRHPITRVRGTTNGAAAASIQAANVAPRAASPAAGRTVAATTPATSAAAAAALAARTALRAAETPPPAAGTAAAASPNAATPPPAATAAAAAADAIIANKDVQAASLLLHRWEQQRDQLLVTSWDAWAAAVGVSVQQLQQIVLLAHVREPSSQQHKERKKRQSAAADAGASPPAAVADGESQSSSGSSSRSSSKYDTITCPSGVLSADAYELLLQLLRAEGALLQKGPQGADLLRLQRPPTVGEWAAAAAADAQAAEAAAVAEAVTSGSADADLGNVPAAAAATEVITAATPSGNELVHARPDLSAAEVQQREVLHKQLSALHSLVSWQQRQLAAAAGPVVRRFHNTSSARQEMRVAAVDGAAAATAATASTAATEGDALLLVAMKSARECLKKYATDAMHSRYLAASAPPAADPAALTVAAEPSAAIDQDETSNSSNDSSNGESSSSGSKRGRKKSSSDSSSNSSSIVAPHWGLYWQWMQQGMVQWNRQQRVSFELPASWFTAAAAARAVQHQQEQEELQQQQEGVITAPGMDREKPTKVGDLLESDETQRDEEQQQQHIAAAADEVWRFAADHLTPEQLQALKHAAENTDSLNAHEQLQRNTLLQQAVQRLREAELKRVQQHQPGEESAATEVDPEQKQQMLLEHSPLLHLVRQAYCS</sequence>
<dbReference type="EMBL" id="HG721915">
    <property type="protein sequence ID" value="CDJ60725.1"/>
    <property type="molecule type" value="Genomic_DNA"/>
</dbReference>
<feature type="compositionally biased region" description="Low complexity" evidence="1">
    <location>
        <begin position="78"/>
        <end position="95"/>
    </location>
</feature>
<dbReference type="RefSeq" id="XP_013337375.1">
    <property type="nucleotide sequence ID" value="XM_013481921.1"/>
</dbReference>
<dbReference type="GeneID" id="25337398"/>
<gene>
    <name evidence="2" type="ORF">EMWEY_00034120</name>
</gene>
<keyword evidence="3" id="KW-1185">Reference proteome</keyword>
<dbReference type="VEuPathDB" id="ToxoDB:EMWEY_00034120"/>
<proteinExistence type="predicted"/>
<reference evidence="2" key="2">
    <citation type="submission" date="2013-10" db="EMBL/GenBank/DDBJ databases">
        <authorList>
            <person name="Aslett M."/>
        </authorList>
    </citation>
    <scope>NUCLEOTIDE SEQUENCE [LARGE SCALE GENOMIC DNA]</scope>
    <source>
        <strain evidence="2">Weybridge</strain>
    </source>
</reference>